<name>A0A1L8QSS4_9ENTE</name>
<dbReference type="EMBL" id="JXKD01000007">
    <property type="protein sequence ID" value="OJG10575.1"/>
    <property type="molecule type" value="Genomic_DNA"/>
</dbReference>
<dbReference type="AlphaFoldDB" id="A0A1L8QSS4"/>
<dbReference type="Proteomes" id="UP000182149">
    <property type="component" value="Unassembled WGS sequence"/>
</dbReference>
<evidence type="ECO:0000256" key="7">
    <source>
        <dbReference type="PIRSR" id="PIRSR600183-50"/>
    </source>
</evidence>
<dbReference type="PANTHER" id="PTHR43727:SF2">
    <property type="entry name" value="GROUP IV DECARBOXYLASE"/>
    <property type="match status" value="1"/>
</dbReference>
<dbReference type="GO" id="GO:0009089">
    <property type="term" value="P:lysine biosynthetic process via diaminopimelate"/>
    <property type="evidence" value="ECO:0007669"/>
    <property type="project" value="UniProtKB-UniRule"/>
</dbReference>
<feature type="binding site" evidence="5">
    <location>
        <position position="385"/>
    </location>
    <ligand>
        <name>pyridoxal 5'-phosphate</name>
        <dbReference type="ChEBI" id="CHEBI:597326"/>
    </ligand>
</feature>
<keyword evidence="2 5" id="KW-0210">Decarboxylase</keyword>
<dbReference type="PRINTS" id="PR01181">
    <property type="entry name" value="DAPDCRBXLASE"/>
</dbReference>
<dbReference type="Pfam" id="PF02784">
    <property type="entry name" value="Orn_Arg_deC_N"/>
    <property type="match status" value="1"/>
</dbReference>
<dbReference type="OrthoDB" id="9802241at2"/>
<feature type="binding site" evidence="5">
    <location>
        <begin position="285"/>
        <end position="288"/>
    </location>
    <ligand>
        <name>pyridoxal 5'-phosphate</name>
        <dbReference type="ChEBI" id="CHEBI:597326"/>
    </ligand>
</feature>
<evidence type="ECO:0000313" key="11">
    <source>
        <dbReference type="Proteomes" id="UP000182149"/>
    </source>
</evidence>
<feature type="modified residue" description="N6-(pyridoxal phosphate)lysine" evidence="5 7">
    <location>
        <position position="61"/>
    </location>
</feature>
<evidence type="ECO:0000256" key="2">
    <source>
        <dbReference type="ARBA" id="ARBA00022793"/>
    </source>
</evidence>
<keyword evidence="3 5" id="KW-0663">Pyridoxal phosphate</keyword>
<dbReference type="Gene3D" id="3.20.20.10">
    <property type="entry name" value="Alanine racemase"/>
    <property type="match status" value="1"/>
</dbReference>
<evidence type="ECO:0000259" key="9">
    <source>
        <dbReference type="Pfam" id="PF02784"/>
    </source>
</evidence>
<organism evidence="10 11">
    <name type="scientific">Enterococcus aquimarinus</name>
    <dbReference type="NCBI Taxonomy" id="328396"/>
    <lineage>
        <taxon>Bacteria</taxon>
        <taxon>Bacillati</taxon>
        <taxon>Bacillota</taxon>
        <taxon>Bacilli</taxon>
        <taxon>Lactobacillales</taxon>
        <taxon>Enterococcaceae</taxon>
        <taxon>Enterococcus</taxon>
    </lineage>
</organism>
<dbReference type="InterPro" id="IPR029066">
    <property type="entry name" value="PLP-binding_barrel"/>
</dbReference>
<dbReference type="CDD" id="cd06828">
    <property type="entry name" value="PLPDE_III_DapDC"/>
    <property type="match status" value="1"/>
</dbReference>
<dbReference type="PROSITE" id="PS00878">
    <property type="entry name" value="ODR_DC_2_1"/>
    <property type="match status" value="1"/>
</dbReference>
<dbReference type="InterPro" id="IPR000183">
    <property type="entry name" value="Orn/DAP/Arg_de-COase"/>
</dbReference>
<dbReference type="FunFam" id="3.20.20.10:FF:000003">
    <property type="entry name" value="Diaminopimelate decarboxylase"/>
    <property type="match status" value="1"/>
</dbReference>
<dbReference type="NCBIfam" id="TIGR01048">
    <property type="entry name" value="lysA"/>
    <property type="match status" value="1"/>
</dbReference>
<dbReference type="RefSeq" id="WP_071874793.1">
    <property type="nucleotide sequence ID" value="NZ_JBHSHF010000023.1"/>
</dbReference>
<evidence type="ECO:0000256" key="1">
    <source>
        <dbReference type="ARBA" id="ARBA00001933"/>
    </source>
</evidence>
<proteinExistence type="inferred from homology"/>
<dbReference type="PRINTS" id="PR01179">
    <property type="entry name" value="ODADCRBXLASE"/>
</dbReference>
<evidence type="ECO:0000256" key="6">
    <source>
        <dbReference type="NCBIfam" id="TIGR01048"/>
    </source>
</evidence>
<dbReference type="InterPro" id="IPR022653">
    <property type="entry name" value="De-COase2_pyr-phos_BS"/>
</dbReference>
<feature type="binding site" evidence="5">
    <location>
        <position position="357"/>
    </location>
    <ligand>
        <name>substrate</name>
    </ligand>
</feature>
<dbReference type="SUPFAM" id="SSF50621">
    <property type="entry name" value="Alanine racemase C-terminal domain-like"/>
    <property type="match status" value="1"/>
</dbReference>
<comment type="similarity">
    <text evidence="5">Belongs to the Orn/Lys/Arg decarboxylase class-II family. LysA subfamily.</text>
</comment>
<comment type="caution">
    <text evidence="10">The sequence shown here is derived from an EMBL/GenBank/DDBJ whole genome shotgun (WGS) entry which is preliminary data.</text>
</comment>
<protein>
    <recommendedName>
        <fullName evidence="5 6">Diaminopimelate decarboxylase</fullName>
        <shortName evidence="5">DAP decarboxylase</shortName>
        <shortName evidence="5">DAPDC</shortName>
        <ecNumber evidence="5 6">4.1.1.20</ecNumber>
    </recommendedName>
</protein>
<dbReference type="EC" id="4.1.1.20" evidence="5 6"/>
<reference evidence="10 11" key="1">
    <citation type="submission" date="2014-12" db="EMBL/GenBank/DDBJ databases">
        <title>Draft genome sequences of 29 type strains of Enterococci.</title>
        <authorList>
            <person name="Zhong Z."/>
            <person name="Sun Z."/>
            <person name="Liu W."/>
            <person name="Zhang W."/>
            <person name="Zhang H."/>
        </authorList>
    </citation>
    <scope>NUCLEOTIDE SEQUENCE [LARGE SCALE GENOMIC DNA]</scope>
    <source>
        <strain evidence="10 11">DSM 17690</strain>
    </source>
</reference>
<evidence type="ECO:0000256" key="8">
    <source>
        <dbReference type="RuleBase" id="RU003738"/>
    </source>
</evidence>
<comment type="cofactor">
    <cofactor evidence="1 5 7 8">
        <name>pyridoxal 5'-phosphate</name>
        <dbReference type="ChEBI" id="CHEBI:597326"/>
    </cofactor>
</comment>
<feature type="binding site" evidence="5">
    <location>
        <position position="325"/>
    </location>
    <ligand>
        <name>substrate</name>
    </ligand>
</feature>
<feature type="binding site" evidence="5">
    <location>
        <position position="288"/>
    </location>
    <ligand>
        <name>substrate</name>
    </ligand>
</feature>
<keyword evidence="11" id="KW-1185">Reference proteome</keyword>
<dbReference type="InterPro" id="IPR009006">
    <property type="entry name" value="Ala_racemase/Decarboxylase_C"/>
</dbReference>
<dbReference type="GO" id="GO:0008836">
    <property type="term" value="F:diaminopimelate decarboxylase activity"/>
    <property type="evidence" value="ECO:0007669"/>
    <property type="project" value="UniProtKB-UniRule"/>
</dbReference>
<evidence type="ECO:0000256" key="4">
    <source>
        <dbReference type="ARBA" id="ARBA00023239"/>
    </source>
</evidence>
<comment type="pathway">
    <text evidence="5 8">Amino-acid biosynthesis; L-lysine biosynthesis via DAP pathway; L-lysine from DL-2,6-diaminopimelate: step 1/1.</text>
</comment>
<dbReference type="UniPathway" id="UPA00034">
    <property type="reaction ID" value="UER00027"/>
</dbReference>
<evidence type="ECO:0000256" key="3">
    <source>
        <dbReference type="ARBA" id="ARBA00022898"/>
    </source>
</evidence>
<feature type="binding site" evidence="5">
    <location>
        <position position="243"/>
    </location>
    <ligand>
        <name>pyridoxal 5'-phosphate</name>
        <dbReference type="ChEBI" id="CHEBI:597326"/>
    </ligand>
</feature>
<keyword evidence="5" id="KW-0028">Amino-acid biosynthesis</keyword>
<dbReference type="Gene3D" id="2.40.37.10">
    <property type="entry name" value="Lyase, Ornithine Decarboxylase, Chain A, domain 1"/>
    <property type="match status" value="1"/>
</dbReference>
<feature type="binding site" evidence="5">
    <location>
        <position position="385"/>
    </location>
    <ligand>
        <name>substrate</name>
    </ligand>
</feature>
<evidence type="ECO:0000313" key="10">
    <source>
        <dbReference type="EMBL" id="OJG10575.1"/>
    </source>
</evidence>
<comment type="subunit">
    <text evidence="5">Homodimer.</text>
</comment>
<sequence>MIKTIKNNHLYWDGCDTVELAKEYGTPLYVVSESAIVKECQALQQDFIQKYENVRVAYASKAFNTLAMIKIIEREGLCLDVVSGGELYTAIQANYPAEKIEFNGNNKSLEELEMALDYGVGRIIVDSLQELHWLIALCKQKQTVAKVMFRITPEVEVATHDFISTGQKDSKFGIPLEEHILFALIQQAIEAPEIDFYGLHFHIGSQLDTNETHLLAAETALKLVLTIKEKFAYDIRELNYGGGFGVRYVEEDIRQPYRYFLDPLMALTEKFCQTHQLRRPTIVIEPGRSLIAEAGITLHRIGSIKEVPGIRKYVAIDGGMTDNIRPGLYQANYTGVLANKASEKATEIVTIAGKACESTDILVKDLALPKVETDDLFATFSTGAYGYAMASNYNKLLIPAVVLVKDGQADVIVKRQSYQQLLQNEVLPNHLH</sequence>
<keyword evidence="4 5" id="KW-0456">Lyase</keyword>
<keyword evidence="5 8" id="KW-0457">Lysine biosynthesis</keyword>
<dbReference type="GO" id="GO:0030170">
    <property type="term" value="F:pyridoxal phosphate binding"/>
    <property type="evidence" value="ECO:0007669"/>
    <property type="project" value="UniProtKB-UniRule"/>
</dbReference>
<comment type="catalytic activity">
    <reaction evidence="5 8">
        <text>meso-2,6-diaminopimelate + H(+) = L-lysine + CO2</text>
        <dbReference type="Rhea" id="RHEA:15101"/>
        <dbReference type="ChEBI" id="CHEBI:15378"/>
        <dbReference type="ChEBI" id="CHEBI:16526"/>
        <dbReference type="ChEBI" id="CHEBI:32551"/>
        <dbReference type="ChEBI" id="CHEBI:57791"/>
        <dbReference type="EC" id="4.1.1.20"/>
    </reaction>
</comment>
<dbReference type="InterPro" id="IPR002986">
    <property type="entry name" value="DAP_deCOOHase_LysA"/>
</dbReference>
<gene>
    <name evidence="5" type="primary">lysA</name>
    <name evidence="10" type="ORF">RU93_GL002091</name>
</gene>
<feature type="active site" description="Proton donor" evidence="7">
    <location>
        <position position="356"/>
    </location>
</feature>
<dbReference type="SUPFAM" id="SSF51419">
    <property type="entry name" value="PLP-binding barrel"/>
    <property type="match status" value="1"/>
</dbReference>
<feature type="binding site" evidence="5">
    <location>
        <position position="329"/>
    </location>
    <ligand>
        <name>substrate</name>
    </ligand>
</feature>
<dbReference type="PANTHER" id="PTHR43727">
    <property type="entry name" value="DIAMINOPIMELATE DECARBOXYLASE"/>
    <property type="match status" value="1"/>
</dbReference>
<dbReference type="STRING" id="328396.RU93_GL002091"/>
<dbReference type="InterPro" id="IPR022644">
    <property type="entry name" value="De-COase2_N"/>
</dbReference>
<accession>A0A1L8QSS4</accession>
<dbReference type="HAMAP" id="MF_02120">
    <property type="entry name" value="LysA"/>
    <property type="match status" value="1"/>
</dbReference>
<comment type="function">
    <text evidence="5">Specifically catalyzes the decarboxylation of meso-diaminopimelate (meso-DAP) to L-lysine.</text>
</comment>
<evidence type="ECO:0000256" key="5">
    <source>
        <dbReference type="HAMAP-Rule" id="MF_02120"/>
    </source>
</evidence>
<feature type="domain" description="Orn/DAP/Arg decarboxylase 2 N-terminal" evidence="9">
    <location>
        <begin position="36"/>
        <end position="292"/>
    </location>
</feature>